<sequence length="77" mass="8856">MKISFLTLSLLISMSTFAADQINISEVDKITNQQISELNKKCMQDNYMSEECKKLQQGKTTQKDSAKKETNTKHAYY</sequence>
<reference evidence="3" key="1">
    <citation type="submission" date="2023-08" db="EMBL/GenBank/DDBJ databases">
        <title>Emergence of clinically-relevant ST2 carbapenem-resistant Acinetobacter baumannii strains in hospital sewages in Zhejiang, East of China.</title>
        <authorList>
            <person name="Kaichao C."/>
            <person name="Zhang R."/>
        </authorList>
    </citation>
    <scope>NUCLEOTIDE SEQUENCE</scope>
    <source>
        <strain evidence="3">M-RB-37</strain>
    </source>
</reference>
<evidence type="ECO:0000313" key="4">
    <source>
        <dbReference type="Proteomes" id="UP001243844"/>
    </source>
</evidence>
<gene>
    <name evidence="3" type="ORF">RFH47_14145</name>
</gene>
<evidence type="ECO:0008006" key="5">
    <source>
        <dbReference type="Google" id="ProtNLM"/>
    </source>
</evidence>
<evidence type="ECO:0000256" key="2">
    <source>
        <dbReference type="SAM" id="SignalP"/>
    </source>
</evidence>
<feature type="region of interest" description="Disordered" evidence="1">
    <location>
        <begin position="54"/>
        <end position="77"/>
    </location>
</feature>
<accession>A0AAW8JB16</accession>
<proteinExistence type="predicted"/>
<keyword evidence="2" id="KW-0732">Signal</keyword>
<feature type="signal peptide" evidence="2">
    <location>
        <begin position="1"/>
        <end position="18"/>
    </location>
</feature>
<evidence type="ECO:0000313" key="3">
    <source>
        <dbReference type="EMBL" id="MDQ8936863.1"/>
    </source>
</evidence>
<evidence type="ECO:0000256" key="1">
    <source>
        <dbReference type="SAM" id="MobiDB-lite"/>
    </source>
</evidence>
<name>A0AAW8JB16_9GAMM</name>
<feature type="chain" id="PRO_5043566750" description="Secreted protein" evidence="2">
    <location>
        <begin position="19"/>
        <end position="77"/>
    </location>
</feature>
<protein>
    <recommendedName>
        <fullName evidence="5">Secreted protein</fullName>
    </recommendedName>
</protein>
<dbReference type="EMBL" id="JAVIDL010000036">
    <property type="protein sequence ID" value="MDQ8936863.1"/>
    <property type="molecule type" value="Genomic_DNA"/>
</dbReference>
<feature type="compositionally biased region" description="Basic and acidic residues" evidence="1">
    <location>
        <begin position="61"/>
        <end position="77"/>
    </location>
</feature>
<comment type="caution">
    <text evidence="3">The sequence shown here is derived from an EMBL/GenBank/DDBJ whole genome shotgun (WGS) entry which is preliminary data.</text>
</comment>
<dbReference type="Proteomes" id="UP001243844">
    <property type="component" value="Unassembled WGS sequence"/>
</dbReference>
<dbReference type="RefSeq" id="WP_308974366.1">
    <property type="nucleotide sequence ID" value="NZ_JAVIDL010000036.1"/>
</dbReference>
<organism evidence="3 4">
    <name type="scientific">Acinetobacter rudis</name>
    <dbReference type="NCBI Taxonomy" id="632955"/>
    <lineage>
        <taxon>Bacteria</taxon>
        <taxon>Pseudomonadati</taxon>
        <taxon>Pseudomonadota</taxon>
        <taxon>Gammaproteobacteria</taxon>
        <taxon>Moraxellales</taxon>
        <taxon>Moraxellaceae</taxon>
        <taxon>Acinetobacter</taxon>
    </lineage>
</organism>
<dbReference type="AlphaFoldDB" id="A0AAW8JB16"/>